<organism evidence="2 3">
    <name type="scientific">Dibothriocephalus latus</name>
    <name type="common">Fish tapeworm</name>
    <name type="synonym">Diphyllobothrium latum</name>
    <dbReference type="NCBI Taxonomy" id="60516"/>
    <lineage>
        <taxon>Eukaryota</taxon>
        <taxon>Metazoa</taxon>
        <taxon>Spiralia</taxon>
        <taxon>Lophotrochozoa</taxon>
        <taxon>Platyhelminthes</taxon>
        <taxon>Cestoda</taxon>
        <taxon>Eucestoda</taxon>
        <taxon>Diphyllobothriidea</taxon>
        <taxon>Diphyllobothriidae</taxon>
        <taxon>Dibothriocephalus</taxon>
    </lineage>
</organism>
<accession>A0A3P7PCH8</accession>
<dbReference type="EMBL" id="UYRU01063388">
    <property type="protein sequence ID" value="VDN15716.1"/>
    <property type="molecule type" value="Genomic_DNA"/>
</dbReference>
<keyword evidence="3" id="KW-1185">Reference proteome</keyword>
<keyword evidence="1" id="KW-0732">Signal</keyword>
<dbReference type="AlphaFoldDB" id="A0A3P7PCH8"/>
<sequence>MHIRVRISLRLKALLICLRIRPMLIVVVSSPQNAFLQNRESESSGSPREPFHPT</sequence>
<gene>
    <name evidence="2" type="ORF">DILT_LOCUS11547</name>
</gene>
<evidence type="ECO:0000313" key="3">
    <source>
        <dbReference type="Proteomes" id="UP000281553"/>
    </source>
</evidence>
<reference evidence="2 3" key="1">
    <citation type="submission" date="2018-11" db="EMBL/GenBank/DDBJ databases">
        <authorList>
            <consortium name="Pathogen Informatics"/>
        </authorList>
    </citation>
    <scope>NUCLEOTIDE SEQUENCE [LARGE SCALE GENOMIC DNA]</scope>
</reference>
<proteinExistence type="predicted"/>
<protein>
    <submittedName>
        <fullName evidence="2">Uncharacterized protein</fullName>
    </submittedName>
</protein>
<feature type="signal peptide" evidence="1">
    <location>
        <begin position="1"/>
        <end position="25"/>
    </location>
</feature>
<dbReference type="Proteomes" id="UP000281553">
    <property type="component" value="Unassembled WGS sequence"/>
</dbReference>
<evidence type="ECO:0000256" key="1">
    <source>
        <dbReference type="SAM" id="SignalP"/>
    </source>
</evidence>
<feature type="chain" id="PRO_5017955910" evidence="1">
    <location>
        <begin position="26"/>
        <end position="54"/>
    </location>
</feature>
<name>A0A3P7PCH8_DIBLA</name>
<evidence type="ECO:0000313" key="2">
    <source>
        <dbReference type="EMBL" id="VDN15716.1"/>
    </source>
</evidence>